<evidence type="ECO:0000256" key="5">
    <source>
        <dbReference type="SAM" id="Coils"/>
    </source>
</evidence>
<dbReference type="STRING" id="307507.A0A2V0PFX7"/>
<accession>A0A2V0PFX7</accession>
<keyword evidence="10" id="KW-1185">Reference proteome</keyword>
<dbReference type="GO" id="GO:0000145">
    <property type="term" value="C:exocyst"/>
    <property type="evidence" value="ECO:0007669"/>
    <property type="project" value="InterPro"/>
</dbReference>
<keyword evidence="2" id="KW-0813">Transport</keyword>
<feature type="domain" description="Exocyst complex component Sec3 C-terminal" evidence="8">
    <location>
        <begin position="856"/>
        <end position="1033"/>
    </location>
</feature>
<keyword evidence="4 5" id="KW-0175">Coiled coil</keyword>
<dbReference type="Pfam" id="PF20654">
    <property type="entry name" value="Sec3_C-term"/>
    <property type="match status" value="1"/>
</dbReference>
<feature type="region of interest" description="Disordered" evidence="6">
    <location>
        <begin position="549"/>
        <end position="589"/>
    </location>
</feature>
<proteinExistence type="inferred from homology"/>
<feature type="domain" description="Exocyst complex component Sec3 coiled-coil" evidence="7">
    <location>
        <begin position="267"/>
        <end position="392"/>
    </location>
</feature>
<dbReference type="OrthoDB" id="27109at2759"/>
<dbReference type="PANTHER" id="PTHR16092">
    <property type="entry name" value="SEC3/SYNTAXIN-RELATED"/>
    <property type="match status" value="1"/>
</dbReference>
<sequence length="1053" mass="111312">MDLIAESEALFQDESVVLAALEVEKVGHGADATGAQLLKSLGAESYRAGPKPRVLCFSVKRSLSDREFAAAISLCRRDPRQPGAPLELRKTYPLKCLHDLRLHCAAAPGSGSFSEQQAPGAVAQLLRSGSGHDVDGGGGGGGARPLPSVEVWLAHHHSAPDHRGAYFFPGQRQAMLFMSLAVQLLRRQDELLPTLSGVSLERLDAWWVANKEAAAAALAPFAARVITPGTLQACGRRGELGVLVSAKEEADLEELLGLYALGLGEPEEFAARLQDEHAALEAANVYGLLESGPLVEGVLTQLRRTQGVLDDLHESLKVFDLKLRHMRDDIAAIEASNNSLERQSRNNAALLAALDRLLADIDIDAATARRLESGPLDAQHLPAAAAAAWALHDKRRRLAAGGGPGAVSPLVAGMRAVKDARARLDGLAQRFVSRAAQHVATAIGNAAGEAMTEGAAAGDRGARLSPPDRGRLREAVARCQPLVAALAALDPSALARLQMHYAQNVNSLLRRELRACSSELRRAVQAEAAGGEGAGLGLRERSVLNAARRAARPSGGSIGSASDISEDPGSASASPRAAPRTRGGPGAGAPAAARLAAYLTGASPGLPLHAAWQQLLGSFLPFLLEEADYAAAAFFMRKGDDPRAATQQQQQQQVQQQQVQQRRRPPPPHGGGELTPAGHEAVGALLGSLDPDFAVLVDLTSKSNQVMAVPMLALCRAWLARLRGRPTAAPLATALSACERRLAGHWAAFVAAQTAAVDAFDARSKIGLQAGIKNVHLLPPINQFVSMAQELEGLMADAAAEVEAGRGAAAARRRGSGEREERRQEGEDGGGGGGDGGGGAEEEAAADAAAAGAAHSVRSDVDAAYSSWAGRLFACLERQAALDAKYADRLRLENYGHYADGLAPLTESAPALRESVQQADALREGALAQYIQDQLEYGKMWKLLEFGQRLEKLLQVVTPAEVAFQKDCSASDARALMRSAMEGADKKLEAAAARVRKHLGATALGDAVWQRLKEDLLARYERLEQLLELCYPNTPLRPSPEELRELFKLAGSG</sequence>
<evidence type="ECO:0000256" key="3">
    <source>
        <dbReference type="ARBA" id="ARBA00022483"/>
    </source>
</evidence>
<comment type="similarity">
    <text evidence="1">Belongs to the SEC3 family.</text>
</comment>
<dbReference type="GO" id="GO:0006887">
    <property type="term" value="P:exocytosis"/>
    <property type="evidence" value="ECO:0007669"/>
    <property type="project" value="UniProtKB-KW"/>
</dbReference>
<feature type="region of interest" description="Disordered" evidence="6">
    <location>
        <begin position="640"/>
        <end position="677"/>
    </location>
</feature>
<dbReference type="InterPro" id="IPR048628">
    <property type="entry name" value="Sec3_C"/>
</dbReference>
<dbReference type="PANTHER" id="PTHR16092:SF14">
    <property type="entry name" value="EXOCYST COMPLEX COMPONENT 1 ISOFORM X1"/>
    <property type="match status" value="1"/>
</dbReference>
<protein>
    <submittedName>
        <fullName evidence="9">Uncharacterized protein</fullName>
    </submittedName>
</protein>
<gene>
    <name evidence="9" type="ORF">Rsub_11084</name>
</gene>
<evidence type="ECO:0000256" key="1">
    <source>
        <dbReference type="ARBA" id="ARBA00006518"/>
    </source>
</evidence>
<dbReference type="FunCoup" id="A0A2V0PFX7">
    <property type="interactions" value="2049"/>
</dbReference>
<dbReference type="Pfam" id="PF09763">
    <property type="entry name" value="Sec3_CC"/>
    <property type="match status" value="1"/>
</dbReference>
<feature type="compositionally biased region" description="Basic and acidic residues" evidence="6">
    <location>
        <begin position="815"/>
        <end position="826"/>
    </location>
</feature>
<evidence type="ECO:0000313" key="10">
    <source>
        <dbReference type="Proteomes" id="UP000247498"/>
    </source>
</evidence>
<evidence type="ECO:0000259" key="7">
    <source>
        <dbReference type="Pfam" id="PF09763"/>
    </source>
</evidence>
<evidence type="ECO:0000259" key="8">
    <source>
        <dbReference type="Pfam" id="PF20654"/>
    </source>
</evidence>
<evidence type="ECO:0000313" key="9">
    <source>
        <dbReference type="EMBL" id="GBF98439.1"/>
    </source>
</evidence>
<evidence type="ECO:0000256" key="2">
    <source>
        <dbReference type="ARBA" id="ARBA00022448"/>
    </source>
</evidence>
<dbReference type="GO" id="GO:0006893">
    <property type="term" value="P:Golgi to plasma membrane transport"/>
    <property type="evidence" value="ECO:0007669"/>
    <property type="project" value="TreeGrafter"/>
</dbReference>
<dbReference type="GO" id="GO:0005546">
    <property type="term" value="F:phosphatidylinositol-4,5-bisphosphate binding"/>
    <property type="evidence" value="ECO:0007669"/>
    <property type="project" value="TreeGrafter"/>
</dbReference>
<organism evidence="9 10">
    <name type="scientific">Raphidocelis subcapitata</name>
    <dbReference type="NCBI Taxonomy" id="307507"/>
    <lineage>
        <taxon>Eukaryota</taxon>
        <taxon>Viridiplantae</taxon>
        <taxon>Chlorophyta</taxon>
        <taxon>core chlorophytes</taxon>
        <taxon>Chlorophyceae</taxon>
        <taxon>CS clade</taxon>
        <taxon>Sphaeropleales</taxon>
        <taxon>Selenastraceae</taxon>
        <taxon>Raphidocelis</taxon>
    </lineage>
</organism>
<dbReference type="EMBL" id="BDRX01000125">
    <property type="protein sequence ID" value="GBF98439.1"/>
    <property type="molecule type" value="Genomic_DNA"/>
</dbReference>
<evidence type="ECO:0000256" key="6">
    <source>
        <dbReference type="SAM" id="MobiDB-lite"/>
    </source>
</evidence>
<dbReference type="Proteomes" id="UP000247498">
    <property type="component" value="Unassembled WGS sequence"/>
</dbReference>
<feature type="coiled-coil region" evidence="5">
    <location>
        <begin position="323"/>
        <end position="360"/>
    </location>
</feature>
<feature type="compositionally biased region" description="Low complexity" evidence="6">
    <location>
        <begin position="647"/>
        <end position="660"/>
    </location>
</feature>
<reference evidence="9 10" key="1">
    <citation type="journal article" date="2018" name="Sci. Rep.">
        <title>Raphidocelis subcapitata (=Pseudokirchneriella subcapitata) provides an insight into genome evolution and environmental adaptations in the Sphaeropleales.</title>
        <authorList>
            <person name="Suzuki S."/>
            <person name="Yamaguchi H."/>
            <person name="Nakajima N."/>
            <person name="Kawachi M."/>
        </authorList>
    </citation>
    <scope>NUCLEOTIDE SEQUENCE [LARGE SCALE GENOMIC DNA]</scope>
    <source>
        <strain evidence="9 10">NIES-35</strain>
    </source>
</reference>
<dbReference type="GO" id="GO:0005886">
    <property type="term" value="C:plasma membrane"/>
    <property type="evidence" value="ECO:0007669"/>
    <property type="project" value="TreeGrafter"/>
</dbReference>
<feature type="region of interest" description="Disordered" evidence="6">
    <location>
        <begin position="807"/>
        <end position="847"/>
    </location>
</feature>
<dbReference type="InParanoid" id="A0A2V0PFX7"/>
<keyword evidence="3" id="KW-0268">Exocytosis</keyword>
<name>A0A2V0PFX7_9CHLO</name>
<comment type="caution">
    <text evidence="9">The sequence shown here is derived from an EMBL/GenBank/DDBJ whole genome shotgun (WGS) entry which is preliminary data.</text>
</comment>
<evidence type="ECO:0000256" key="4">
    <source>
        <dbReference type="ARBA" id="ARBA00023054"/>
    </source>
</evidence>
<dbReference type="AlphaFoldDB" id="A0A2V0PFX7"/>
<dbReference type="InterPro" id="IPR019160">
    <property type="entry name" value="Sec3_CC"/>
</dbReference>
<feature type="compositionally biased region" description="Gly residues" evidence="6">
    <location>
        <begin position="829"/>
        <end position="839"/>
    </location>
</feature>